<protein>
    <submittedName>
        <fullName evidence="5">Alpha-N-acetylglucosaminidase (NAGLU) tim-barrel domain protein</fullName>
    </submittedName>
</protein>
<organism evidence="5">
    <name type="scientific">mine drainage metagenome</name>
    <dbReference type="NCBI Taxonomy" id="410659"/>
    <lineage>
        <taxon>unclassified sequences</taxon>
        <taxon>metagenomes</taxon>
        <taxon>ecological metagenomes</taxon>
    </lineage>
</organism>
<dbReference type="InterPro" id="IPR024732">
    <property type="entry name" value="NAGLU_C"/>
</dbReference>
<evidence type="ECO:0000259" key="2">
    <source>
        <dbReference type="Pfam" id="PF05089"/>
    </source>
</evidence>
<dbReference type="PANTHER" id="PTHR12872:SF1">
    <property type="entry name" value="ALPHA-N-ACETYLGLUCOSAMINIDASE"/>
    <property type="match status" value="1"/>
</dbReference>
<dbReference type="Gene3D" id="3.20.20.80">
    <property type="entry name" value="Glycosidases"/>
    <property type="match status" value="1"/>
</dbReference>
<proteinExistence type="predicted"/>
<dbReference type="GO" id="GO:0016787">
    <property type="term" value="F:hydrolase activity"/>
    <property type="evidence" value="ECO:0007669"/>
    <property type="project" value="UniProtKB-KW"/>
</dbReference>
<dbReference type="Pfam" id="PF05089">
    <property type="entry name" value="NAGLU"/>
    <property type="match status" value="1"/>
</dbReference>
<dbReference type="InterPro" id="IPR029018">
    <property type="entry name" value="Hex-like_dom2"/>
</dbReference>
<feature type="domain" description="Alpha-N-acetylglucosaminidase N-terminal" evidence="3">
    <location>
        <begin position="25"/>
        <end position="102"/>
    </location>
</feature>
<dbReference type="InterPro" id="IPR024240">
    <property type="entry name" value="NAGLU_N"/>
</dbReference>
<feature type="domain" description="Alpha-N-acetylglucosaminidase C-terminal" evidence="4">
    <location>
        <begin position="460"/>
        <end position="721"/>
    </location>
</feature>
<dbReference type="Gene3D" id="3.30.379.10">
    <property type="entry name" value="Chitobiase/beta-hexosaminidase domain 2-like"/>
    <property type="match status" value="1"/>
</dbReference>
<dbReference type="PANTHER" id="PTHR12872">
    <property type="entry name" value="ALPHA-N-ACETYLGLUCOSAMINIDASE"/>
    <property type="match status" value="1"/>
</dbReference>
<evidence type="ECO:0000259" key="4">
    <source>
        <dbReference type="Pfam" id="PF12972"/>
    </source>
</evidence>
<dbReference type="Pfam" id="PF12972">
    <property type="entry name" value="NAGLU_C"/>
    <property type="match status" value="1"/>
</dbReference>
<keyword evidence="1" id="KW-0378">Hydrolase</keyword>
<evidence type="ECO:0000313" key="5">
    <source>
        <dbReference type="EMBL" id="OIQ95170.1"/>
    </source>
</evidence>
<sequence>MKYFLVIASLFFSIIISAQSKNVIAAKSLLQRVAPDYVNRISFEDLPAQTKDVYEIDSKNNKIIIRGNNANSMAVGLNYFLKNYCNVSVSWYKDDVLQLPKQFASVTKHRQEARVNKRFFLNYCTFGYTMPWWTWKDWQWFIDWMALNGINMPLAITGQEAVWAKVWKKFGLTDAQIRNYFTGPAYLPWHRMANIDHWDGPLPQSWLDNQLALQKKIVARERELNMIPVLPAFAGHVPEILKSKYPKAKITSLGEWGDFDKKYQSYFLDPFDSLFNPIQKEFLNEQTKLFGTDHVYGTDPFNEVTPPSWEPEYLASAAKVIYNSMVAVDPKSEWLQMTWIFYFMRKQWTDERIKSFITAVPQNKMILLDYFCENTEVWKFTNSFYGQPFIWCYLGNFGGNTMMAGNLKDVETRMDNTFQHAGKNMQGVGSTLEGFGVNPIMFEYVFDKVWSDSATNVQQWVKDWSTRRYGKADENKNKAWQLLLNSAYNFKDGLGQATLTNARPSFKNHGSWTTTNEIGYNNLDLLNAWKLLLQSNPTSTTKAFQFDVTNVGRQVLGNYFTVLRDQFTDAYKKKDLAALEQKGKAMIDLMNDMDTLLSTHFSFLLGNWIEGAKAIGTTVAEKNYYEADAKRIITTWGEKGRGLNEYANRSWAGLMKTYYAERWKLFINDVIAAVKNNEAFDEKKFMKEVIEFEESWVTRHEKFSTTETKNCLQLNKMMFDKYENAIRNSK</sequence>
<accession>A0A1J5RIA9</accession>
<gene>
    <name evidence="5" type="ORF">GALL_228680</name>
</gene>
<reference evidence="5" key="1">
    <citation type="submission" date="2016-10" db="EMBL/GenBank/DDBJ databases">
        <title>Sequence of Gallionella enrichment culture.</title>
        <authorList>
            <person name="Poehlein A."/>
            <person name="Muehling M."/>
            <person name="Daniel R."/>
        </authorList>
    </citation>
    <scope>NUCLEOTIDE SEQUENCE</scope>
</reference>
<comment type="caution">
    <text evidence="5">The sequence shown here is derived from an EMBL/GenBank/DDBJ whole genome shotgun (WGS) entry which is preliminary data.</text>
</comment>
<dbReference type="InterPro" id="IPR007781">
    <property type="entry name" value="NAGLU"/>
</dbReference>
<dbReference type="Pfam" id="PF12971">
    <property type="entry name" value="NAGLU_N"/>
    <property type="match status" value="1"/>
</dbReference>
<feature type="domain" description="Alpha-N-acetylglucosaminidase tim-barrel" evidence="2">
    <location>
        <begin position="118"/>
        <end position="451"/>
    </location>
</feature>
<evidence type="ECO:0000256" key="1">
    <source>
        <dbReference type="ARBA" id="ARBA00022801"/>
    </source>
</evidence>
<dbReference type="EMBL" id="MLJW01000172">
    <property type="protein sequence ID" value="OIQ95170.1"/>
    <property type="molecule type" value="Genomic_DNA"/>
</dbReference>
<dbReference type="InterPro" id="IPR024733">
    <property type="entry name" value="NAGLU_tim-barrel"/>
</dbReference>
<name>A0A1J5RIA9_9ZZZZ</name>
<dbReference type="AlphaFoldDB" id="A0A1J5RIA9"/>
<dbReference type="Gene3D" id="1.20.120.670">
    <property type="entry name" value="N-acetyl-b-d-glucoasminidase"/>
    <property type="match status" value="1"/>
</dbReference>
<evidence type="ECO:0000259" key="3">
    <source>
        <dbReference type="Pfam" id="PF12971"/>
    </source>
</evidence>